<keyword evidence="4" id="KW-1185">Reference proteome</keyword>
<accession>B4D0L8</accession>
<proteinExistence type="inferred from homology"/>
<dbReference type="AlphaFoldDB" id="B4D0L8"/>
<dbReference type="Pfam" id="PF08327">
    <property type="entry name" value="AHSA1"/>
    <property type="match status" value="1"/>
</dbReference>
<dbReference type="EMBL" id="ABVL01000006">
    <property type="protein sequence ID" value="EDY19880.1"/>
    <property type="molecule type" value="Genomic_DNA"/>
</dbReference>
<evidence type="ECO:0000259" key="2">
    <source>
        <dbReference type="Pfam" id="PF08327"/>
    </source>
</evidence>
<dbReference type="CDD" id="cd08899">
    <property type="entry name" value="SRPBCC_CalC_Aha1-like_6"/>
    <property type="match status" value="1"/>
</dbReference>
<dbReference type="InterPro" id="IPR023393">
    <property type="entry name" value="START-like_dom_sf"/>
</dbReference>
<dbReference type="Gene3D" id="3.30.530.20">
    <property type="match status" value="1"/>
</dbReference>
<comment type="caution">
    <text evidence="3">The sequence shown here is derived from an EMBL/GenBank/DDBJ whole genome shotgun (WGS) entry which is preliminary data.</text>
</comment>
<organism evidence="3 4">
    <name type="scientific">Chthoniobacter flavus Ellin428</name>
    <dbReference type="NCBI Taxonomy" id="497964"/>
    <lineage>
        <taxon>Bacteria</taxon>
        <taxon>Pseudomonadati</taxon>
        <taxon>Verrucomicrobiota</taxon>
        <taxon>Spartobacteria</taxon>
        <taxon>Chthoniobacterales</taxon>
        <taxon>Chthoniobacteraceae</taxon>
        <taxon>Chthoniobacter</taxon>
    </lineage>
</organism>
<dbReference type="eggNOG" id="COG3832">
    <property type="taxonomic scope" value="Bacteria"/>
</dbReference>
<dbReference type="InterPro" id="IPR013538">
    <property type="entry name" value="ASHA1/2-like_C"/>
</dbReference>
<dbReference type="SUPFAM" id="SSF55961">
    <property type="entry name" value="Bet v1-like"/>
    <property type="match status" value="1"/>
</dbReference>
<evidence type="ECO:0000256" key="1">
    <source>
        <dbReference type="ARBA" id="ARBA00006817"/>
    </source>
</evidence>
<dbReference type="Proteomes" id="UP000005824">
    <property type="component" value="Unassembled WGS sequence"/>
</dbReference>
<protein>
    <submittedName>
        <fullName evidence="3">Activator of Hsp90 ATPase 1 family protein</fullName>
    </submittedName>
</protein>
<gene>
    <name evidence="3" type="ORF">CfE428DRAFT_2469</name>
</gene>
<dbReference type="STRING" id="497964.CfE428DRAFT_2469"/>
<feature type="domain" description="Activator of Hsp90 ATPase homologue 1/2-like C-terminal" evidence="2">
    <location>
        <begin position="32"/>
        <end position="152"/>
    </location>
</feature>
<evidence type="ECO:0000313" key="4">
    <source>
        <dbReference type="Proteomes" id="UP000005824"/>
    </source>
</evidence>
<name>B4D0L8_9BACT</name>
<comment type="similarity">
    <text evidence="1">Belongs to the AHA1 family.</text>
</comment>
<reference evidence="3 4" key="1">
    <citation type="journal article" date="2011" name="J. Bacteriol.">
        <title>Genome sequence of Chthoniobacter flavus Ellin428, an aerobic heterotrophic soil bacterium.</title>
        <authorList>
            <person name="Kant R."/>
            <person name="van Passel M.W."/>
            <person name="Palva A."/>
            <person name="Lucas S."/>
            <person name="Lapidus A."/>
            <person name="Glavina Del Rio T."/>
            <person name="Dalin E."/>
            <person name="Tice H."/>
            <person name="Bruce D."/>
            <person name="Goodwin L."/>
            <person name="Pitluck S."/>
            <person name="Larimer F.W."/>
            <person name="Land M.L."/>
            <person name="Hauser L."/>
            <person name="Sangwan P."/>
            <person name="de Vos W.M."/>
            <person name="Janssen P.H."/>
            <person name="Smidt H."/>
        </authorList>
    </citation>
    <scope>NUCLEOTIDE SEQUENCE [LARGE SCALE GENOMIC DNA]</scope>
    <source>
        <strain evidence="3 4">Ellin428</strain>
    </source>
</reference>
<sequence length="176" mass="19785">MTDKFNAAARKGRVIIEGDHATIIFERLLHHAPELVWNAITNPEELKEWLMCSSAKIDGRTGGSVDMVSGPAQFHATGKILTWDPPRVYEHEWKVAAVPHMPNGEEAIFRYELAPQGEDTLLTVTYRRLTAQTARGFAPGTHVLLDRLEAQLDDAPLPGWMPRFEELIALYPAWSN</sequence>
<dbReference type="InParanoid" id="B4D0L8"/>
<evidence type="ECO:0000313" key="3">
    <source>
        <dbReference type="EMBL" id="EDY19880.1"/>
    </source>
</evidence>
<dbReference type="RefSeq" id="WP_006979794.1">
    <property type="nucleotide sequence ID" value="NZ_ABVL01000006.1"/>
</dbReference>